<evidence type="ECO:0000256" key="1">
    <source>
        <dbReference type="SAM" id="Coils"/>
    </source>
</evidence>
<dbReference type="EnsemblPlants" id="Kaladp0068s0318.1.v1.1">
    <property type="protein sequence ID" value="Kaladp0068s0318.1.v1.1"/>
    <property type="gene ID" value="Kaladp0068s0318.v1.1"/>
</dbReference>
<evidence type="ECO:0000256" key="2">
    <source>
        <dbReference type="SAM" id="MobiDB-lite"/>
    </source>
</evidence>
<feature type="coiled-coil region" evidence="1">
    <location>
        <begin position="30"/>
        <end position="57"/>
    </location>
</feature>
<dbReference type="AlphaFoldDB" id="A0A7N1A2Q1"/>
<dbReference type="Gene3D" id="3.40.50.620">
    <property type="entry name" value="HUPs"/>
    <property type="match status" value="1"/>
</dbReference>
<dbReference type="PANTHER" id="PTHR47382:SF3">
    <property type="entry name" value="ADENINE NUCLEOTIDE ALPHA HYDROLASES-LIKE SUPERFAMILY PROTEIN"/>
    <property type="match status" value="1"/>
</dbReference>
<dbReference type="OMA" id="FHNHEEH"/>
<evidence type="ECO:0000313" key="3">
    <source>
        <dbReference type="EnsemblPlants" id="Kaladp0068s0318.1.v1.1"/>
    </source>
</evidence>
<protein>
    <submittedName>
        <fullName evidence="3">Uncharacterized protein</fullName>
    </submittedName>
</protein>
<dbReference type="SUPFAM" id="SSF52402">
    <property type="entry name" value="Adenine nucleotide alpha hydrolases-like"/>
    <property type="match status" value="1"/>
</dbReference>
<dbReference type="PANTHER" id="PTHR47382">
    <property type="entry name" value="U-BOX DOMAIN-CONTAINING PROTEIN 52-LIKE"/>
    <property type="match status" value="1"/>
</dbReference>
<organism evidence="3 4">
    <name type="scientific">Kalanchoe fedtschenkoi</name>
    <name type="common">Lavender scallops</name>
    <name type="synonym">South American air plant</name>
    <dbReference type="NCBI Taxonomy" id="63787"/>
    <lineage>
        <taxon>Eukaryota</taxon>
        <taxon>Viridiplantae</taxon>
        <taxon>Streptophyta</taxon>
        <taxon>Embryophyta</taxon>
        <taxon>Tracheophyta</taxon>
        <taxon>Spermatophyta</taxon>
        <taxon>Magnoliopsida</taxon>
        <taxon>eudicotyledons</taxon>
        <taxon>Gunneridae</taxon>
        <taxon>Pentapetalae</taxon>
        <taxon>Saxifragales</taxon>
        <taxon>Crassulaceae</taxon>
        <taxon>Kalanchoe</taxon>
    </lineage>
</organism>
<accession>A0A7N1A2Q1</accession>
<dbReference type="InterPro" id="IPR014729">
    <property type="entry name" value="Rossmann-like_a/b/a_fold"/>
</dbReference>
<name>A0A7N1A2Q1_KALFE</name>
<dbReference type="Gramene" id="Kaladp0068s0318.1.v1.1">
    <property type="protein sequence ID" value="Kaladp0068s0318.1.v1.1"/>
    <property type="gene ID" value="Kaladp0068s0318.v1.1"/>
</dbReference>
<feature type="compositionally biased region" description="Polar residues" evidence="2">
    <location>
        <begin position="252"/>
        <end position="269"/>
    </location>
</feature>
<proteinExistence type="predicted"/>
<dbReference type="Proteomes" id="UP000594263">
    <property type="component" value="Unplaced"/>
</dbReference>
<evidence type="ECO:0000313" key="4">
    <source>
        <dbReference type="Proteomes" id="UP000594263"/>
    </source>
</evidence>
<dbReference type="CDD" id="cd01989">
    <property type="entry name" value="USP_STK_Ubox_N"/>
    <property type="match status" value="1"/>
</dbReference>
<feature type="region of interest" description="Disordered" evidence="2">
    <location>
        <begin position="252"/>
        <end position="287"/>
    </location>
</feature>
<keyword evidence="4" id="KW-1185">Reference proteome</keyword>
<reference evidence="3" key="1">
    <citation type="submission" date="2021-01" db="UniProtKB">
        <authorList>
            <consortium name="EnsemblPlants"/>
        </authorList>
    </citation>
    <scope>IDENTIFICATION</scope>
</reference>
<keyword evidence="1" id="KW-0175">Coiled coil</keyword>
<sequence>MAVTEAEKATAPQHSLAEAAAGADGEQEIVQCTSARRKSVTGEIEELKEEEEEVSKMFEISRVMTPVGQEVEGGVFSFDVNGGEDNVYVAVGKDEASVDALTWTLRRAVGDATSFIYLIHVFPVVRSVPTPLGKLPKSQVSPDQLENYMAQERGKRRELLQKFISICSEYKVKVDTMLIESDSVGKAIQELIPVLHIRKLVLGTSRSISRKSKSWRSGSGIADQILQHAPEYCDVKVISEGKEVDTQIIINLSPPRTSNSSNNGATPTHGNDDGDEPDTIFANGRGGDNQKAGSITCGCFKL</sequence>
<feature type="region of interest" description="Disordered" evidence="2">
    <location>
        <begin position="1"/>
        <end position="26"/>
    </location>
</feature>